<dbReference type="RefSeq" id="WP_274356497.1">
    <property type="nucleotide sequence ID" value="NZ_CP118099.1"/>
</dbReference>
<accession>A0ABY7X018</accession>
<proteinExistence type="predicted"/>
<evidence type="ECO:0000313" key="2">
    <source>
        <dbReference type="Proteomes" id="UP001213680"/>
    </source>
</evidence>
<organism evidence="1 2">
    <name type="scientific">Exiguobacterium marinum</name>
    <dbReference type="NCBI Taxonomy" id="273528"/>
    <lineage>
        <taxon>Bacteria</taxon>
        <taxon>Bacillati</taxon>
        <taxon>Bacillota</taxon>
        <taxon>Bacilli</taxon>
        <taxon>Bacillales</taxon>
        <taxon>Bacillales Family XII. Incertae Sedis</taxon>
        <taxon>Exiguobacterium</taxon>
    </lineage>
</organism>
<reference evidence="1 2" key="1">
    <citation type="submission" date="2023-02" db="EMBL/GenBank/DDBJ databases">
        <title>A bacterium isolated from plastisphere.</title>
        <authorList>
            <person name="Sun Y."/>
        </authorList>
    </citation>
    <scope>NUCLEOTIDE SEQUENCE [LARGE SCALE GENOMIC DNA]</scope>
    <source>
        <strain evidence="2">a-1</strain>
    </source>
</reference>
<evidence type="ECO:0000313" key="1">
    <source>
        <dbReference type="EMBL" id="WDH75330.1"/>
    </source>
</evidence>
<keyword evidence="2" id="KW-1185">Reference proteome</keyword>
<dbReference type="Proteomes" id="UP001213680">
    <property type="component" value="Chromosome"/>
</dbReference>
<dbReference type="EMBL" id="CP118099">
    <property type="protein sequence ID" value="WDH75330.1"/>
    <property type="molecule type" value="Genomic_DNA"/>
</dbReference>
<name>A0ABY7X018_9BACL</name>
<gene>
    <name evidence="1" type="ORF">PTI97_10925</name>
</gene>
<sequence length="170" mass="18966">MSRKERRIKKRMMSGLQVTLVAMLLLAGMFWARETDDAEANDFILPSTTGEQLTFSGMALRLDPKRGPYIHGNASHFPRGFKEVYIDQNRGYLTVKRDRFDSVVSIITDPDETLTARGITIGSSGGGVITNLYFYQNGRLLNLADPNDYALVAGVYSNVWLTIISQPNGQ</sequence>
<protein>
    <submittedName>
        <fullName evidence="1">Uncharacterized protein</fullName>
    </submittedName>
</protein>